<evidence type="ECO:0000259" key="11">
    <source>
        <dbReference type="PROSITE" id="PS50060"/>
    </source>
</evidence>
<dbReference type="PANTHER" id="PTHR10127:SF780">
    <property type="entry name" value="METALLOENDOPEPTIDASE"/>
    <property type="match status" value="1"/>
</dbReference>
<evidence type="ECO:0000256" key="3">
    <source>
        <dbReference type="ARBA" id="ARBA00022801"/>
    </source>
</evidence>
<keyword evidence="7" id="KW-0325">Glycoprotein</keyword>
<evidence type="ECO:0000313" key="13">
    <source>
        <dbReference type="EMBL" id="KAJ7387610.1"/>
    </source>
</evidence>
<feature type="compositionally biased region" description="Low complexity" evidence="10">
    <location>
        <begin position="225"/>
        <end position="258"/>
    </location>
</feature>
<comment type="caution">
    <text evidence="13">The sequence shown here is derived from an EMBL/GenBank/DDBJ whole genome shotgun (WGS) entry which is preliminary data.</text>
</comment>
<feature type="region of interest" description="Disordered" evidence="10">
    <location>
        <begin position="210"/>
        <end position="258"/>
    </location>
</feature>
<dbReference type="Gene3D" id="3.40.390.10">
    <property type="entry name" value="Collagenase (Catalytic Domain)"/>
    <property type="match status" value="1"/>
</dbReference>
<proteinExistence type="predicted"/>
<dbReference type="GO" id="GO:0016020">
    <property type="term" value="C:membrane"/>
    <property type="evidence" value="ECO:0007669"/>
    <property type="project" value="InterPro"/>
</dbReference>
<dbReference type="InterPro" id="IPR000884">
    <property type="entry name" value="TSP1_rpt"/>
</dbReference>
<evidence type="ECO:0000256" key="8">
    <source>
        <dbReference type="PROSITE-ProRule" id="PRU01211"/>
    </source>
</evidence>
<comment type="caution">
    <text evidence="8">Lacks conserved residue(s) required for the propagation of feature annotation.</text>
</comment>
<evidence type="ECO:0000256" key="1">
    <source>
        <dbReference type="ARBA" id="ARBA00022670"/>
    </source>
</evidence>
<dbReference type="InterPro" id="IPR024079">
    <property type="entry name" value="MetalloPept_cat_dom_sf"/>
</dbReference>
<dbReference type="AlphaFoldDB" id="A0A9W9ZUA1"/>
<evidence type="ECO:0000256" key="9">
    <source>
        <dbReference type="RuleBase" id="RU361183"/>
    </source>
</evidence>
<keyword evidence="1 9" id="KW-0645">Protease</keyword>
<dbReference type="PRINTS" id="PR01705">
    <property type="entry name" value="TSP1REPEAT"/>
</dbReference>
<dbReference type="Gene3D" id="2.60.120.200">
    <property type="match status" value="1"/>
</dbReference>
<evidence type="ECO:0000256" key="7">
    <source>
        <dbReference type="ARBA" id="ARBA00023180"/>
    </source>
</evidence>
<dbReference type="GO" id="GO:0046872">
    <property type="term" value="F:metal ion binding"/>
    <property type="evidence" value="ECO:0007669"/>
    <property type="project" value="UniProtKB-KW"/>
</dbReference>
<dbReference type="PANTHER" id="PTHR10127">
    <property type="entry name" value="DISCOIDIN, CUB, EGF, LAMININ , AND ZINC METALLOPROTEASE DOMAIN CONTAINING"/>
    <property type="match status" value="1"/>
</dbReference>
<dbReference type="InterPro" id="IPR000998">
    <property type="entry name" value="MAM_dom"/>
</dbReference>
<dbReference type="PROSITE" id="PS50092">
    <property type="entry name" value="TSP1"/>
    <property type="match status" value="2"/>
</dbReference>
<dbReference type="EC" id="3.4.24.-" evidence="9"/>
<dbReference type="Gene3D" id="2.20.100.10">
    <property type="entry name" value="Thrombospondin type-1 (TSP1) repeat"/>
    <property type="match status" value="1"/>
</dbReference>
<dbReference type="InterPro" id="IPR001506">
    <property type="entry name" value="Peptidase_M12A"/>
</dbReference>
<evidence type="ECO:0000256" key="2">
    <source>
        <dbReference type="ARBA" id="ARBA00022723"/>
    </source>
</evidence>
<gene>
    <name evidence="13" type="ORF">OS493_000945</name>
</gene>
<organism evidence="13 14">
    <name type="scientific">Desmophyllum pertusum</name>
    <dbReference type="NCBI Taxonomy" id="174260"/>
    <lineage>
        <taxon>Eukaryota</taxon>
        <taxon>Metazoa</taxon>
        <taxon>Cnidaria</taxon>
        <taxon>Anthozoa</taxon>
        <taxon>Hexacorallia</taxon>
        <taxon>Scleractinia</taxon>
        <taxon>Caryophylliina</taxon>
        <taxon>Caryophylliidae</taxon>
        <taxon>Desmophyllum</taxon>
    </lineage>
</organism>
<evidence type="ECO:0000256" key="5">
    <source>
        <dbReference type="ARBA" id="ARBA00023049"/>
    </source>
</evidence>
<dbReference type="Proteomes" id="UP001163046">
    <property type="component" value="Unassembled WGS sequence"/>
</dbReference>
<protein>
    <recommendedName>
        <fullName evidence="9">Metalloendopeptidase</fullName>
        <ecNumber evidence="9">3.4.24.-</ecNumber>
    </recommendedName>
</protein>
<evidence type="ECO:0000256" key="10">
    <source>
        <dbReference type="SAM" id="MobiDB-lite"/>
    </source>
</evidence>
<dbReference type="FunFam" id="2.20.100.10:FF:000002">
    <property type="entry name" value="Unc-5 netrin receptor C"/>
    <property type="match status" value="1"/>
</dbReference>
<accession>A0A9W9ZUA1</accession>
<name>A0A9W9ZUA1_9CNID</name>
<dbReference type="PROSITE" id="PS50060">
    <property type="entry name" value="MAM_2"/>
    <property type="match status" value="1"/>
</dbReference>
<keyword evidence="3 9" id="KW-0378">Hydrolase</keyword>
<feature type="domain" description="Peptidase M12A" evidence="12">
    <location>
        <begin position="1"/>
        <end position="74"/>
    </location>
</feature>
<dbReference type="Pfam" id="PF00090">
    <property type="entry name" value="TSP_1"/>
    <property type="match status" value="1"/>
</dbReference>
<keyword evidence="6" id="KW-1015">Disulfide bond</keyword>
<reference evidence="13" key="1">
    <citation type="submission" date="2023-01" db="EMBL/GenBank/DDBJ databases">
        <title>Genome assembly of the deep-sea coral Lophelia pertusa.</title>
        <authorList>
            <person name="Herrera S."/>
            <person name="Cordes E."/>
        </authorList>
    </citation>
    <scope>NUCLEOTIDE SEQUENCE</scope>
    <source>
        <strain evidence="13">USNM1676648</strain>
        <tissue evidence="13">Polyp</tissue>
    </source>
</reference>
<dbReference type="Pfam" id="PF01400">
    <property type="entry name" value="Astacin"/>
    <property type="match status" value="1"/>
</dbReference>
<evidence type="ECO:0000256" key="4">
    <source>
        <dbReference type="ARBA" id="ARBA00022833"/>
    </source>
</evidence>
<dbReference type="SMART" id="SM00209">
    <property type="entry name" value="TSP1"/>
    <property type="match status" value="2"/>
</dbReference>
<dbReference type="EMBL" id="MU825873">
    <property type="protein sequence ID" value="KAJ7387610.1"/>
    <property type="molecule type" value="Genomic_DNA"/>
</dbReference>
<evidence type="ECO:0000259" key="12">
    <source>
        <dbReference type="PROSITE" id="PS51864"/>
    </source>
</evidence>
<feature type="domain" description="MAM" evidence="11">
    <location>
        <begin position="195"/>
        <end position="251"/>
    </location>
</feature>
<keyword evidence="5 9" id="KW-0482">Metalloprotease</keyword>
<dbReference type="OrthoDB" id="5974699at2759"/>
<dbReference type="PROSITE" id="PS51864">
    <property type="entry name" value="ASTACIN"/>
    <property type="match status" value="1"/>
</dbReference>
<evidence type="ECO:0000313" key="14">
    <source>
        <dbReference type="Proteomes" id="UP001163046"/>
    </source>
</evidence>
<comment type="cofactor">
    <cofactor evidence="9">
        <name>Zn(2+)</name>
        <dbReference type="ChEBI" id="CHEBI:29105"/>
    </cofactor>
    <text evidence="9">Binds 1 zinc ion per subunit.</text>
</comment>
<sequence>MGEAHNFNKYSHRDIDKLQIPYDFDSIMHYGRKSFTKNGKDTIRSILDPSRDMGQRQGFTDLDVHEINALYDCNGSASGGWSSWSNFGPCSTFCQKNRQRFCISSDFNKDCQGADQYGVELHSVKCNNSECFAPIDGHWGRWSSWGACDAECGLGTQSRKRSCDDPPPKYGGKTCIGNLGSSQACKKKSCGIGPDDCEFDSDVMCGYNNDPANPSRSNWERKTGKTPSSSTGPSGDHTSGTGKQYINLNPTLLQQNLP</sequence>
<evidence type="ECO:0000256" key="6">
    <source>
        <dbReference type="ARBA" id="ARBA00023157"/>
    </source>
</evidence>
<dbReference type="SUPFAM" id="SSF55486">
    <property type="entry name" value="Metalloproteases ('zincins'), catalytic domain"/>
    <property type="match status" value="1"/>
</dbReference>
<keyword evidence="4 9" id="KW-0862">Zinc</keyword>
<dbReference type="GO" id="GO:0004222">
    <property type="term" value="F:metalloendopeptidase activity"/>
    <property type="evidence" value="ECO:0007669"/>
    <property type="project" value="UniProtKB-UniRule"/>
</dbReference>
<dbReference type="SUPFAM" id="SSF82895">
    <property type="entry name" value="TSP-1 type 1 repeat"/>
    <property type="match status" value="1"/>
</dbReference>
<keyword evidence="14" id="KW-1185">Reference proteome</keyword>
<dbReference type="InterPro" id="IPR036383">
    <property type="entry name" value="TSP1_rpt_sf"/>
</dbReference>
<dbReference type="PRINTS" id="PR00480">
    <property type="entry name" value="ASTACIN"/>
</dbReference>
<keyword evidence="2 9" id="KW-0479">Metal-binding</keyword>
<dbReference type="GO" id="GO:0006508">
    <property type="term" value="P:proteolysis"/>
    <property type="evidence" value="ECO:0007669"/>
    <property type="project" value="UniProtKB-KW"/>
</dbReference>